<proteinExistence type="predicted"/>
<name>A0ABQ5Q4Y6_9BACT</name>
<evidence type="ECO:0000313" key="1">
    <source>
        <dbReference type="EMBL" id="GLH69805.1"/>
    </source>
</evidence>
<reference evidence="1 2" key="1">
    <citation type="journal article" date="2023" name="Antonie Van Leeuwenhoek">
        <title>Mesoterricola silvestris gen. nov., sp. nov., Mesoterricola sediminis sp. nov., Geothrix oryzae sp. nov., Geothrix edaphica sp. nov., Geothrix rubra sp. nov., and Geothrix limicola sp. nov., six novel members of Acidobacteriota isolated from soils.</title>
        <authorList>
            <person name="Itoh H."/>
            <person name="Sugisawa Y."/>
            <person name="Mise K."/>
            <person name="Xu Z."/>
            <person name="Kuniyasu M."/>
            <person name="Ushijima N."/>
            <person name="Kawano K."/>
            <person name="Kobayashi E."/>
            <person name="Shiratori Y."/>
            <person name="Masuda Y."/>
            <person name="Senoo K."/>
        </authorList>
    </citation>
    <scope>NUCLEOTIDE SEQUENCE [LARGE SCALE GENOMIC DNA]</scope>
    <source>
        <strain evidence="1 2">Red803</strain>
    </source>
</reference>
<evidence type="ECO:0000313" key="2">
    <source>
        <dbReference type="Proteomes" id="UP001165089"/>
    </source>
</evidence>
<comment type="caution">
    <text evidence="1">The sequence shown here is derived from an EMBL/GenBank/DDBJ whole genome shotgun (WGS) entry which is preliminary data.</text>
</comment>
<keyword evidence="2" id="KW-1185">Reference proteome</keyword>
<dbReference type="Proteomes" id="UP001165089">
    <property type="component" value="Unassembled WGS sequence"/>
</dbReference>
<evidence type="ECO:0008006" key="3">
    <source>
        <dbReference type="Google" id="ProtNLM"/>
    </source>
</evidence>
<dbReference type="RefSeq" id="WP_285723866.1">
    <property type="nucleotide sequence ID" value="NZ_BSDD01000002.1"/>
</dbReference>
<accession>A0ABQ5Q4Y6</accession>
<gene>
    <name evidence="1" type="ORF">GETHPA_13380</name>
</gene>
<protein>
    <recommendedName>
        <fullName evidence="3">Lipoprotein</fullName>
    </recommendedName>
</protein>
<organism evidence="1 2">
    <name type="scientific">Geothrix rubra</name>
    <dbReference type="NCBI Taxonomy" id="2927977"/>
    <lineage>
        <taxon>Bacteria</taxon>
        <taxon>Pseudomonadati</taxon>
        <taxon>Acidobacteriota</taxon>
        <taxon>Holophagae</taxon>
        <taxon>Holophagales</taxon>
        <taxon>Holophagaceae</taxon>
        <taxon>Geothrix</taxon>
    </lineage>
</organism>
<sequence>MRRPAPILIAAAAGLGSLCLLPSCKPRLRVPGWVQSAPEGSVAAFSGEAGWVISHREFQSLLAREPMAERALDLFLQKARINPRTETGRLTFHVIGLPQQGESGLEKGLGHVLIQLDQFKDPKSLVAALTESFPQEGHLRLAGRDWPLYVILDLETGDVKAHIRAASDEQGQIWIGELSALQRLASGKNLATRPGVAAAAEWISPRAPFQGYLQPEALLGSLRKELPDSGTLRDLPKDVQALFWSVTPSSVPDQPSRFELSLAGNPAAISQVTPWLQRLVAAISAVQPVPGAPAPELLQEKGRVGLRASLTDAQLKLILEKLGQPGLTFGPLPAPPKA</sequence>
<dbReference type="EMBL" id="BSDD01000002">
    <property type="protein sequence ID" value="GLH69805.1"/>
    <property type="molecule type" value="Genomic_DNA"/>
</dbReference>